<gene>
    <name evidence="2" type="ORF">C1E23_18215</name>
</gene>
<name>A0A4Q7IHX8_9GAMM</name>
<dbReference type="AlphaFoldDB" id="A0A4Q7IHX8"/>
<comment type="caution">
    <text evidence="2">The sequence shown here is derived from an EMBL/GenBank/DDBJ whole genome shotgun (WGS) entry which is preliminary data.</text>
</comment>
<evidence type="ECO:0000256" key="1">
    <source>
        <dbReference type="SAM" id="MobiDB-lite"/>
    </source>
</evidence>
<accession>A0A4Q7IHX8</accession>
<sequence>MRLLLRVIAIAGVLLAVVIGVMFGAWNYAIATAALSALLFIATFRNTSNQMGSSAKLSKQTDPSNATVIAGASITAHNQSNDSSSSSSSFDAGSSSGGADGGC</sequence>
<dbReference type="EMBL" id="PPSX01000085">
    <property type="protein sequence ID" value="RZQ51663.1"/>
    <property type="molecule type" value="Genomic_DNA"/>
</dbReference>
<dbReference type="Proteomes" id="UP000291338">
    <property type="component" value="Unassembled WGS sequence"/>
</dbReference>
<feature type="compositionally biased region" description="Low complexity" evidence="1">
    <location>
        <begin position="80"/>
        <end position="94"/>
    </location>
</feature>
<feature type="region of interest" description="Disordered" evidence="1">
    <location>
        <begin position="77"/>
        <end position="103"/>
    </location>
</feature>
<proteinExistence type="predicted"/>
<evidence type="ECO:0000313" key="3">
    <source>
        <dbReference type="Proteomes" id="UP000291338"/>
    </source>
</evidence>
<reference evidence="2 3" key="1">
    <citation type="submission" date="2018-01" db="EMBL/GenBank/DDBJ databases">
        <title>Co-occurrence of chitin degradation, pigmentation and bioactivity in marine Pseudoalteromonas.</title>
        <authorList>
            <person name="Paulsen S."/>
            <person name="Gram L."/>
            <person name="Machado H."/>
        </authorList>
    </citation>
    <scope>NUCLEOTIDE SEQUENCE [LARGE SCALE GENOMIC DNA]</scope>
    <source>
        <strain evidence="2 3">S3898</strain>
    </source>
</reference>
<evidence type="ECO:0000313" key="2">
    <source>
        <dbReference type="EMBL" id="RZQ51663.1"/>
    </source>
</evidence>
<organism evidence="2 3">
    <name type="scientific">Pseudoalteromonas phenolica</name>
    <dbReference type="NCBI Taxonomy" id="161398"/>
    <lineage>
        <taxon>Bacteria</taxon>
        <taxon>Pseudomonadati</taxon>
        <taxon>Pseudomonadota</taxon>
        <taxon>Gammaproteobacteria</taxon>
        <taxon>Alteromonadales</taxon>
        <taxon>Pseudoalteromonadaceae</taxon>
        <taxon>Pseudoalteromonas</taxon>
    </lineage>
</organism>
<protein>
    <submittedName>
        <fullName evidence="2">Uncharacterized protein</fullName>
    </submittedName>
</protein>
<dbReference type="RefSeq" id="WP_130256927.1">
    <property type="nucleotide sequence ID" value="NZ_PPSX01000085.1"/>
</dbReference>